<proteinExistence type="predicted"/>
<gene>
    <name evidence="1" type="ORF">FA13DRAFT_395985</name>
</gene>
<protein>
    <recommendedName>
        <fullName evidence="3">F-box domain-containing protein</fullName>
    </recommendedName>
</protein>
<evidence type="ECO:0000313" key="2">
    <source>
        <dbReference type="Proteomes" id="UP000298030"/>
    </source>
</evidence>
<dbReference type="SUPFAM" id="SSF52047">
    <property type="entry name" value="RNI-like"/>
    <property type="match status" value="1"/>
</dbReference>
<dbReference type="Proteomes" id="UP000298030">
    <property type="component" value="Unassembled WGS sequence"/>
</dbReference>
<evidence type="ECO:0000313" key="1">
    <source>
        <dbReference type="EMBL" id="TEB38720.1"/>
    </source>
</evidence>
<comment type="caution">
    <text evidence="1">The sequence shown here is derived from an EMBL/GenBank/DDBJ whole genome shotgun (WGS) entry which is preliminary data.</text>
</comment>
<keyword evidence="2" id="KW-1185">Reference proteome</keyword>
<reference evidence="1 2" key="1">
    <citation type="journal article" date="2019" name="Nat. Ecol. Evol.">
        <title>Megaphylogeny resolves global patterns of mushroom evolution.</title>
        <authorList>
            <person name="Varga T."/>
            <person name="Krizsan K."/>
            <person name="Foldi C."/>
            <person name="Dima B."/>
            <person name="Sanchez-Garcia M."/>
            <person name="Sanchez-Ramirez S."/>
            <person name="Szollosi G.J."/>
            <person name="Szarkandi J.G."/>
            <person name="Papp V."/>
            <person name="Albert L."/>
            <person name="Andreopoulos W."/>
            <person name="Angelini C."/>
            <person name="Antonin V."/>
            <person name="Barry K.W."/>
            <person name="Bougher N.L."/>
            <person name="Buchanan P."/>
            <person name="Buyck B."/>
            <person name="Bense V."/>
            <person name="Catcheside P."/>
            <person name="Chovatia M."/>
            <person name="Cooper J."/>
            <person name="Damon W."/>
            <person name="Desjardin D."/>
            <person name="Finy P."/>
            <person name="Geml J."/>
            <person name="Haridas S."/>
            <person name="Hughes K."/>
            <person name="Justo A."/>
            <person name="Karasinski D."/>
            <person name="Kautmanova I."/>
            <person name="Kiss B."/>
            <person name="Kocsube S."/>
            <person name="Kotiranta H."/>
            <person name="LaButti K.M."/>
            <person name="Lechner B.E."/>
            <person name="Liimatainen K."/>
            <person name="Lipzen A."/>
            <person name="Lukacs Z."/>
            <person name="Mihaltcheva S."/>
            <person name="Morgado L.N."/>
            <person name="Niskanen T."/>
            <person name="Noordeloos M.E."/>
            <person name="Ohm R.A."/>
            <person name="Ortiz-Santana B."/>
            <person name="Ovrebo C."/>
            <person name="Racz N."/>
            <person name="Riley R."/>
            <person name="Savchenko A."/>
            <person name="Shiryaev A."/>
            <person name="Soop K."/>
            <person name="Spirin V."/>
            <person name="Szebenyi C."/>
            <person name="Tomsovsky M."/>
            <person name="Tulloss R.E."/>
            <person name="Uehling J."/>
            <person name="Grigoriev I.V."/>
            <person name="Vagvolgyi C."/>
            <person name="Papp T."/>
            <person name="Martin F.M."/>
            <person name="Miettinen O."/>
            <person name="Hibbett D.S."/>
            <person name="Nagy L.G."/>
        </authorList>
    </citation>
    <scope>NUCLEOTIDE SEQUENCE [LARGE SCALE GENOMIC DNA]</scope>
    <source>
        <strain evidence="1 2">FP101781</strain>
    </source>
</reference>
<dbReference type="InterPro" id="IPR032675">
    <property type="entry name" value="LRR_dom_sf"/>
</dbReference>
<dbReference type="EMBL" id="QPFP01000002">
    <property type="protein sequence ID" value="TEB38720.1"/>
    <property type="molecule type" value="Genomic_DNA"/>
</dbReference>
<accession>A0A4Y7TX27</accession>
<dbReference type="Gene3D" id="3.80.10.10">
    <property type="entry name" value="Ribonuclease Inhibitor"/>
    <property type="match status" value="1"/>
</dbReference>
<sequence length="425" mass="48710">MPAPVLLQPRQYASVPGKFQLLPLLPIQEPSKHLPGEIWNEIFVHALSHEIAGVSPWCWNLLEVCKYFRDIALPLVYSKIQLTAVPSLEKFYHRLHTAEQKWDSIRRIPYSTPGRWVQVLDLSELAWTGQFQALCLDSILTSLLPLIPFLAELYINPSFVLSRRALHSLADREGAANLRVLGGLTYLAHLSSAPDEDPFIQLLRCCPNLEQLDIVGQGLEPVDHEWLPPVELFPMAHFRPLKLPRLRVLSLLSMNSSHLMHALLYTPLPSLRKLTLTPYNDLPYPNSLASALITMHGASLGSLLLFTPKAWPTRLRPTPDDLFIVAPKLRHLSLENPLPNLILSEPHNLRILSIPRPKSDYWRILERLFSNLPNLSVIRARDVRWLRKGISSMAQDTGVQGEMREWRRRLARRRIRLLDADWKED</sequence>
<evidence type="ECO:0008006" key="3">
    <source>
        <dbReference type="Google" id="ProtNLM"/>
    </source>
</evidence>
<dbReference type="STRING" id="71717.A0A4Y7TX27"/>
<name>A0A4Y7TX27_COPMI</name>
<dbReference type="OrthoDB" id="2595178at2759"/>
<dbReference type="AlphaFoldDB" id="A0A4Y7TX27"/>
<organism evidence="1 2">
    <name type="scientific">Coprinellus micaceus</name>
    <name type="common">Glistening ink-cap mushroom</name>
    <name type="synonym">Coprinus micaceus</name>
    <dbReference type="NCBI Taxonomy" id="71717"/>
    <lineage>
        <taxon>Eukaryota</taxon>
        <taxon>Fungi</taxon>
        <taxon>Dikarya</taxon>
        <taxon>Basidiomycota</taxon>
        <taxon>Agaricomycotina</taxon>
        <taxon>Agaricomycetes</taxon>
        <taxon>Agaricomycetidae</taxon>
        <taxon>Agaricales</taxon>
        <taxon>Agaricineae</taxon>
        <taxon>Psathyrellaceae</taxon>
        <taxon>Coprinellus</taxon>
    </lineage>
</organism>